<dbReference type="InterPro" id="IPR051922">
    <property type="entry name" value="Bact_Sporulation_Assoc"/>
</dbReference>
<proteinExistence type="predicted"/>
<protein>
    <recommendedName>
        <fullName evidence="3">Big-1 domain-containing protein</fullName>
    </recommendedName>
</protein>
<dbReference type="InterPro" id="IPR015943">
    <property type="entry name" value="WD40/YVTN_repeat-like_dom_sf"/>
</dbReference>
<name>A0A6F8ZCJ6_9FIRM</name>
<dbReference type="SUPFAM" id="SSF49373">
    <property type="entry name" value="Invasin/intimin cell-adhesion fragments"/>
    <property type="match status" value="1"/>
</dbReference>
<dbReference type="InterPro" id="IPR011044">
    <property type="entry name" value="Quino_amine_DH_bsu"/>
</dbReference>
<dbReference type="SUPFAM" id="SSF75011">
    <property type="entry name" value="3-carboxy-cis,cis-mucoante lactonizing enzyme"/>
    <property type="match status" value="1"/>
</dbReference>
<dbReference type="Pfam" id="PF04122">
    <property type="entry name" value="CW_binding_2"/>
    <property type="match status" value="3"/>
</dbReference>
<keyword evidence="2" id="KW-1185">Reference proteome</keyword>
<dbReference type="AlphaFoldDB" id="A0A6F8ZCJ6"/>
<dbReference type="InterPro" id="IPR013783">
    <property type="entry name" value="Ig-like_fold"/>
</dbReference>
<evidence type="ECO:0000313" key="2">
    <source>
        <dbReference type="Proteomes" id="UP000503399"/>
    </source>
</evidence>
<dbReference type="Gene3D" id="2.130.10.10">
    <property type="entry name" value="YVTN repeat-like/Quinoprotein amine dehydrogenase"/>
    <property type="match status" value="1"/>
</dbReference>
<dbReference type="PANTHER" id="PTHR30032">
    <property type="entry name" value="N-ACETYLMURAMOYL-L-ALANINE AMIDASE-RELATED"/>
    <property type="match status" value="1"/>
</dbReference>
<reference evidence="1 2" key="1">
    <citation type="submission" date="2020-02" db="EMBL/GenBank/DDBJ databases">
        <authorList>
            <person name="Hogendoorn C."/>
        </authorList>
    </citation>
    <scope>NUCLEOTIDE SEQUENCE [LARGE SCALE GENOMIC DNA]</scope>
    <source>
        <strain evidence="1">R501</strain>
    </source>
</reference>
<dbReference type="Proteomes" id="UP000503399">
    <property type="component" value="Chromosome"/>
</dbReference>
<accession>A0A6F8ZCJ6</accession>
<dbReference type="PANTHER" id="PTHR30032:SF8">
    <property type="entry name" value="GERMINATION-SPECIFIC N-ACETYLMURAMOYL-L-ALANINE AMIDASE"/>
    <property type="match status" value="1"/>
</dbReference>
<organism evidence="1 2">
    <name type="scientific">Candidatus Hydrogenisulfobacillus filiaventi</name>
    <dbReference type="NCBI Taxonomy" id="2707344"/>
    <lineage>
        <taxon>Bacteria</taxon>
        <taxon>Bacillati</taxon>
        <taxon>Bacillota</taxon>
        <taxon>Clostridia</taxon>
        <taxon>Eubacteriales</taxon>
        <taxon>Clostridiales Family XVII. Incertae Sedis</taxon>
        <taxon>Candidatus Hydrogenisulfobacillus</taxon>
    </lineage>
</organism>
<dbReference type="SUPFAM" id="SSF50969">
    <property type="entry name" value="YVTN repeat-like/Quinoprotein amine dehydrogenase"/>
    <property type="match status" value="1"/>
</dbReference>
<dbReference type="EMBL" id="LR778114">
    <property type="protein sequence ID" value="CAB1127651.1"/>
    <property type="molecule type" value="Genomic_DNA"/>
</dbReference>
<evidence type="ECO:0008006" key="3">
    <source>
        <dbReference type="Google" id="ProtNLM"/>
    </source>
</evidence>
<gene>
    <name evidence="1" type="ORF">R50_0145</name>
</gene>
<dbReference type="Gene3D" id="2.60.40.10">
    <property type="entry name" value="Immunoglobulins"/>
    <property type="match status" value="1"/>
</dbReference>
<dbReference type="KEGG" id="hfv:R50_0145"/>
<evidence type="ECO:0000313" key="1">
    <source>
        <dbReference type="EMBL" id="CAB1127651.1"/>
    </source>
</evidence>
<dbReference type="InterPro" id="IPR008964">
    <property type="entry name" value="Invasin/intimin_cell_adhesion"/>
</dbReference>
<sequence>MAAARPGGLPAFPPFTLTAAVADPGTPLTAVYDPALGLLLTGDGNGNTAVWTPTAGTLTPAAVWMETPAPAGTLPVPATGPHGRHLYLAAGGVVEEATLPAGAPAPLFALPGAAYVTPGPRGQHVYALGQSGSTLTVAAFAPGSGGPVTVTLTGTATAPAAAVYTPSGTRLYVPLAQGRIAVLTFADGSWQTAPALTANSTPLALAVTPQGTLFANTGAALESWVYGRSAPITLPLPAAAVALAANPTSLWTTAGTVYVTADDGQGGGLLLSGPLQGPLTVAATGLAADAGGDGSATGWWVLAPAGLLRSGPAGLTRLGWGVAPVDADLAGDDLLAAGPAGRHLYLACQAGVARYNLLRASWAAGLAGALAAPPAALALNGADGRLAAAVGGQVLEFPLPGGTPVPAWTAPPGSTVTGLAVTGSTLLAAYDPAGAGSLTALGPQPLWSTALPDPAGVTVAGPIAVAASAGRLLPVSLASGTPGSPFGSSAGGNVATLAAGGTTWILTDTGNGVAAFAAASGSPQATLPVPTVLPEGQSTPPGLYGIAPGPHGQHLYLAAANGILVYALPGLSLSAASLTPAAGSPDPVTATLTRPDGRPWPGVMVDFGAWGQAVTNSTGQATVSVQAAGPGPFTVTATAAGVSTALALTALPAPAAPPPPPPRRNRAGWCAYACQPAGPPGATVTVTAPAPALPGARAVFAFRIRGRTPRGPLRYYPRRYLLQVLAPPGDAIPFGVWYRSRGDGRWYPLLGREQWSRGREVFTARTPFLLSFAVRAGAPPLPLRVGGRDRIGTALRAASLAYPAGATRAVVANRGYGGAAPPDALAAAPLAAVLHAPVVLVPARRLPARVLQVLTALGVREVYIMGGPRAVAPAVRRRLAARFPRVVAAFNGRDRYATALDIARWLAARRPRPRVLLANGATMADALSVGAVAARRREPVLLTGGRRLTPGIRAWLRPPAVRTVTVAGGPAAVSPAITAGLRRAGLAVERVAGPGRNATARALARRFFPGRLPGLVLADDGSGGHSLADAIAASGLAARYAVPVLLAPPRRWTAGLARFLTADPRLTWLVYMGGPRALDLPWPAPVDPRPRPGR</sequence>
<dbReference type="InterPro" id="IPR007253">
    <property type="entry name" value="Cell_wall-bd_2"/>
</dbReference>